<dbReference type="Pfam" id="PF07714">
    <property type="entry name" value="PK_Tyr_Ser-Thr"/>
    <property type="match status" value="1"/>
</dbReference>
<evidence type="ECO:0000256" key="5">
    <source>
        <dbReference type="ARBA" id="ARBA00022692"/>
    </source>
</evidence>
<keyword evidence="11 19" id="KW-1133">Transmembrane helix</keyword>
<evidence type="ECO:0000256" key="16">
    <source>
        <dbReference type="ARBA" id="ARBA00047951"/>
    </source>
</evidence>
<evidence type="ECO:0000256" key="14">
    <source>
        <dbReference type="ARBA" id="ARBA00023180"/>
    </source>
</evidence>
<keyword evidence="14" id="KW-0325">Glycoprotein</keyword>
<feature type="region of interest" description="Disordered" evidence="18">
    <location>
        <begin position="683"/>
        <end position="710"/>
    </location>
</feature>
<comment type="catalytic activity">
    <reaction evidence="16">
        <text>L-threonyl-[protein] + ATP = O-phospho-L-threonyl-[protein] + ADP + H(+)</text>
        <dbReference type="Rhea" id="RHEA:46608"/>
        <dbReference type="Rhea" id="RHEA-COMP:11060"/>
        <dbReference type="Rhea" id="RHEA-COMP:11605"/>
        <dbReference type="ChEBI" id="CHEBI:15378"/>
        <dbReference type="ChEBI" id="CHEBI:30013"/>
        <dbReference type="ChEBI" id="CHEBI:30616"/>
        <dbReference type="ChEBI" id="CHEBI:61977"/>
        <dbReference type="ChEBI" id="CHEBI:456216"/>
    </reaction>
</comment>
<keyword evidence="6 20" id="KW-0732">Signal</keyword>
<reference evidence="23 24" key="1">
    <citation type="submission" date="2024-11" db="EMBL/GenBank/DDBJ databases">
        <title>Chromosome-level genome assembly of Eucalyptus globulus Labill. provides insights into its genome evolution.</title>
        <authorList>
            <person name="Li X."/>
        </authorList>
    </citation>
    <scope>NUCLEOTIDE SEQUENCE [LARGE SCALE GENOMIC DNA]</scope>
    <source>
        <strain evidence="23">CL2024</strain>
        <tissue evidence="23">Fresh tender leaves</tissue>
    </source>
</reference>
<evidence type="ECO:0000259" key="21">
    <source>
        <dbReference type="PROSITE" id="PS50011"/>
    </source>
</evidence>
<gene>
    <name evidence="23" type="ORF">ACJRO7_021828</name>
</gene>
<comment type="catalytic activity">
    <reaction evidence="15">
        <text>L-seryl-[protein] + ATP = O-phospho-L-seryl-[protein] + ADP + H(+)</text>
        <dbReference type="Rhea" id="RHEA:17989"/>
        <dbReference type="Rhea" id="RHEA-COMP:9863"/>
        <dbReference type="Rhea" id="RHEA-COMP:11604"/>
        <dbReference type="ChEBI" id="CHEBI:15378"/>
        <dbReference type="ChEBI" id="CHEBI:29999"/>
        <dbReference type="ChEBI" id="CHEBI:30616"/>
        <dbReference type="ChEBI" id="CHEBI:83421"/>
        <dbReference type="ChEBI" id="CHEBI:456216"/>
    </reaction>
</comment>
<dbReference type="InterPro" id="IPR001245">
    <property type="entry name" value="Ser-Thr/Tyr_kinase_cat_dom"/>
</dbReference>
<evidence type="ECO:0000256" key="17">
    <source>
        <dbReference type="PROSITE-ProRule" id="PRU10141"/>
    </source>
</evidence>
<dbReference type="PROSITE" id="PS50011">
    <property type="entry name" value="PROTEIN_KINASE_DOM"/>
    <property type="match status" value="1"/>
</dbReference>
<dbReference type="Proteomes" id="UP001634007">
    <property type="component" value="Unassembled WGS sequence"/>
</dbReference>
<dbReference type="GO" id="GO:0006979">
    <property type="term" value="P:response to oxidative stress"/>
    <property type="evidence" value="ECO:0007669"/>
    <property type="project" value="UniProtKB-ARBA"/>
</dbReference>
<sequence>MWLSGFVFILVLDFSNSSHNKNILESRPSSLPVSPCPCLCRKPTLSIMNSCFTIFISLSFFFFSFNYIFSTEAAPEYLDHDCPNVTLFTSNSTYKSNLNILLSALSSAANNSTNGFANATAGQNPPDRAYGLFLCRGDLDTTACSDCVAAGKHDILQKCPNQRVSVIWYAECMLRYSNQFIFSVMEQEPSLTLYNTGNVTDSTQFMQLLRGTLNDIVTRASTGGSEKKVAAAQANNTSLQKLYALTQCTPDLTASDCDTCLQYAIGNLVQGKQGGRTLTPSCNVRYELYPFYNASALPAPVPPPPAPTPVTSPKGKSNKTTVIIIAIAVPVGVGVVLLFLVCCLRQRKVTKPYEVVREDQSSVNDITNAESLQYDFATIKTATDNFSHQNKLGEGGFGEVFQGRLPNGQQIAVKRLSQGSGQGAVEFKNEVLLVAKLQHRNLVRMLGFCLEGEEKLLVYEFVPNKSLDYFLFDPEKSKQLDWSRRYKIVCGIARGVLYLHEDSRLRIIHRDLKASNILLDSEMIPKISDFGMARIVVVDQTQANTNKIVGTFGYMSPEYAMHGQFSAKSDVYSFGVLLLELISGKKNSFFYQSDGNEDLASYVWKNWRDNTPLEVLDPAVGDSYSRDEVLRCLHIGLLCVQEDPMDRPTMANIVLMLNSYSVSLALPQQPAFFLRSRTETSMKELESDQSASRSTPVSINEMSVTEVYPR</sequence>
<feature type="compositionally biased region" description="Polar residues" evidence="18">
    <location>
        <begin position="688"/>
        <end position="703"/>
    </location>
</feature>
<evidence type="ECO:0000256" key="13">
    <source>
        <dbReference type="ARBA" id="ARBA00023170"/>
    </source>
</evidence>
<keyword evidence="4" id="KW-0808">Transferase</keyword>
<dbReference type="Gene3D" id="1.10.510.10">
    <property type="entry name" value="Transferase(Phosphotransferase) domain 1"/>
    <property type="match status" value="1"/>
</dbReference>
<keyword evidence="9" id="KW-0418">Kinase</keyword>
<dbReference type="SUPFAM" id="SSF56112">
    <property type="entry name" value="Protein kinase-like (PK-like)"/>
    <property type="match status" value="1"/>
</dbReference>
<feature type="binding site" evidence="17">
    <location>
        <position position="414"/>
    </location>
    <ligand>
        <name>ATP</name>
        <dbReference type="ChEBI" id="CHEBI:30616"/>
    </ligand>
</feature>
<evidence type="ECO:0000256" key="2">
    <source>
        <dbReference type="ARBA" id="ARBA00022527"/>
    </source>
</evidence>
<evidence type="ECO:0000313" key="24">
    <source>
        <dbReference type="Proteomes" id="UP001634007"/>
    </source>
</evidence>
<keyword evidence="10 17" id="KW-0067">ATP-binding</keyword>
<dbReference type="Gene3D" id="3.30.430.20">
    <property type="entry name" value="Gnk2 domain, C-X8-C-X2-C motif"/>
    <property type="match status" value="2"/>
</dbReference>
<dbReference type="PANTHER" id="PTHR27002">
    <property type="entry name" value="RECEPTOR-LIKE SERINE/THREONINE-PROTEIN KINASE SD1-8"/>
    <property type="match status" value="1"/>
</dbReference>
<evidence type="ECO:0000256" key="18">
    <source>
        <dbReference type="SAM" id="MobiDB-lite"/>
    </source>
</evidence>
<dbReference type="SMART" id="SM00220">
    <property type="entry name" value="S_TKc"/>
    <property type="match status" value="1"/>
</dbReference>
<feature type="domain" description="Gnk2-homologous" evidence="22">
    <location>
        <begin position="76"/>
        <end position="181"/>
    </location>
</feature>
<name>A0ABD3KL62_EUCGL</name>
<keyword evidence="3" id="KW-0597">Phosphoprotein</keyword>
<comment type="caution">
    <text evidence="23">The sequence shown here is derived from an EMBL/GenBank/DDBJ whole genome shotgun (WGS) entry which is preliminary data.</text>
</comment>
<dbReference type="InterPro" id="IPR011009">
    <property type="entry name" value="Kinase-like_dom_sf"/>
</dbReference>
<feature type="signal peptide" evidence="20">
    <location>
        <begin position="1"/>
        <end position="17"/>
    </location>
</feature>
<organism evidence="23 24">
    <name type="scientific">Eucalyptus globulus</name>
    <name type="common">Tasmanian blue gum</name>
    <dbReference type="NCBI Taxonomy" id="34317"/>
    <lineage>
        <taxon>Eukaryota</taxon>
        <taxon>Viridiplantae</taxon>
        <taxon>Streptophyta</taxon>
        <taxon>Embryophyta</taxon>
        <taxon>Tracheophyta</taxon>
        <taxon>Spermatophyta</taxon>
        <taxon>Magnoliopsida</taxon>
        <taxon>eudicotyledons</taxon>
        <taxon>Gunneridae</taxon>
        <taxon>Pentapetalae</taxon>
        <taxon>rosids</taxon>
        <taxon>malvids</taxon>
        <taxon>Myrtales</taxon>
        <taxon>Myrtaceae</taxon>
        <taxon>Myrtoideae</taxon>
        <taxon>Eucalypteae</taxon>
        <taxon>Eucalyptus</taxon>
    </lineage>
</organism>
<feature type="domain" description="Protein kinase" evidence="21">
    <location>
        <begin position="386"/>
        <end position="672"/>
    </location>
</feature>
<dbReference type="InterPro" id="IPR002902">
    <property type="entry name" value="GNK2"/>
</dbReference>
<protein>
    <recommendedName>
        <fullName evidence="25">Cysteine-rich receptor-like protein kinase 10</fullName>
    </recommendedName>
</protein>
<dbReference type="PROSITE" id="PS00108">
    <property type="entry name" value="PROTEIN_KINASE_ST"/>
    <property type="match status" value="1"/>
</dbReference>
<dbReference type="CDD" id="cd14066">
    <property type="entry name" value="STKc_IRAK"/>
    <property type="match status" value="1"/>
</dbReference>
<evidence type="ECO:0000256" key="20">
    <source>
        <dbReference type="SAM" id="SignalP"/>
    </source>
</evidence>
<feature type="transmembrane region" description="Helical" evidence="19">
    <location>
        <begin position="322"/>
        <end position="341"/>
    </location>
</feature>
<accession>A0ABD3KL62</accession>
<evidence type="ECO:0000256" key="10">
    <source>
        <dbReference type="ARBA" id="ARBA00022840"/>
    </source>
</evidence>
<dbReference type="Gene3D" id="3.30.200.20">
    <property type="entry name" value="Phosphorylase Kinase, domain 1"/>
    <property type="match status" value="1"/>
</dbReference>
<dbReference type="InterPro" id="IPR017441">
    <property type="entry name" value="Protein_kinase_ATP_BS"/>
</dbReference>
<evidence type="ECO:0000256" key="3">
    <source>
        <dbReference type="ARBA" id="ARBA00022553"/>
    </source>
</evidence>
<dbReference type="FunFam" id="3.30.430.20:FF:000002">
    <property type="entry name" value="Cysteine-rich receptor-like protein kinase 10"/>
    <property type="match status" value="1"/>
</dbReference>
<dbReference type="FunFam" id="3.30.200.20:FF:000142">
    <property type="entry name" value="Cysteine-rich receptor-like protein kinase 10"/>
    <property type="match status" value="1"/>
</dbReference>
<evidence type="ECO:0000256" key="15">
    <source>
        <dbReference type="ARBA" id="ARBA00047558"/>
    </source>
</evidence>
<dbReference type="FunFam" id="3.30.430.20:FF:000003">
    <property type="entry name" value="Cysteine-rich RLK (RECEPTOR-like protein kinase) 10"/>
    <property type="match status" value="1"/>
</dbReference>
<dbReference type="FunFam" id="1.10.510.10:FF:000129">
    <property type="entry name" value="cysteine-rich receptor-like protein kinase 10"/>
    <property type="match status" value="1"/>
</dbReference>
<dbReference type="PROSITE" id="PS00107">
    <property type="entry name" value="PROTEIN_KINASE_ATP"/>
    <property type="match status" value="1"/>
</dbReference>
<evidence type="ECO:0000256" key="12">
    <source>
        <dbReference type="ARBA" id="ARBA00023136"/>
    </source>
</evidence>
<dbReference type="PROSITE" id="PS51473">
    <property type="entry name" value="GNK2"/>
    <property type="match status" value="2"/>
</dbReference>
<dbReference type="GO" id="GO:0016020">
    <property type="term" value="C:membrane"/>
    <property type="evidence" value="ECO:0007669"/>
    <property type="project" value="UniProtKB-SubCell"/>
</dbReference>
<dbReference type="InterPro" id="IPR008271">
    <property type="entry name" value="Ser/Thr_kinase_AS"/>
</dbReference>
<dbReference type="GO" id="GO:0004674">
    <property type="term" value="F:protein serine/threonine kinase activity"/>
    <property type="evidence" value="ECO:0007669"/>
    <property type="project" value="UniProtKB-KW"/>
</dbReference>
<evidence type="ECO:0000256" key="4">
    <source>
        <dbReference type="ARBA" id="ARBA00022679"/>
    </source>
</evidence>
<keyword evidence="7" id="KW-0677">Repeat</keyword>
<evidence type="ECO:0000256" key="8">
    <source>
        <dbReference type="ARBA" id="ARBA00022741"/>
    </source>
</evidence>
<feature type="domain" description="Gnk2-homologous" evidence="22">
    <location>
        <begin position="187"/>
        <end position="291"/>
    </location>
</feature>
<keyword evidence="13" id="KW-0675">Receptor</keyword>
<evidence type="ECO:0000256" key="1">
    <source>
        <dbReference type="ARBA" id="ARBA00004167"/>
    </source>
</evidence>
<dbReference type="InterPro" id="IPR000719">
    <property type="entry name" value="Prot_kinase_dom"/>
</dbReference>
<keyword evidence="8 17" id="KW-0547">Nucleotide-binding</keyword>
<evidence type="ECO:0000256" key="6">
    <source>
        <dbReference type="ARBA" id="ARBA00022729"/>
    </source>
</evidence>
<evidence type="ECO:0008006" key="25">
    <source>
        <dbReference type="Google" id="ProtNLM"/>
    </source>
</evidence>
<evidence type="ECO:0000256" key="9">
    <source>
        <dbReference type="ARBA" id="ARBA00022777"/>
    </source>
</evidence>
<dbReference type="AlphaFoldDB" id="A0ABD3KL62"/>
<keyword evidence="12 19" id="KW-0472">Membrane</keyword>
<evidence type="ECO:0000313" key="23">
    <source>
        <dbReference type="EMBL" id="KAL3740611.1"/>
    </source>
</evidence>
<comment type="subcellular location">
    <subcellularLocation>
        <location evidence="1">Membrane</location>
        <topology evidence="1">Single-pass membrane protein</topology>
    </subcellularLocation>
</comment>
<proteinExistence type="predicted"/>
<evidence type="ECO:0000259" key="22">
    <source>
        <dbReference type="PROSITE" id="PS51473"/>
    </source>
</evidence>
<dbReference type="EMBL" id="JBJKBG010000005">
    <property type="protein sequence ID" value="KAL3740611.1"/>
    <property type="molecule type" value="Genomic_DNA"/>
</dbReference>
<keyword evidence="24" id="KW-1185">Reference proteome</keyword>
<dbReference type="InterPro" id="IPR038408">
    <property type="entry name" value="GNK2_sf"/>
</dbReference>
<evidence type="ECO:0000256" key="11">
    <source>
        <dbReference type="ARBA" id="ARBA00022989"/>
    </source>
</evidence>
<keyword evidence="2" id="KW-0723">Serine/threonine-protein kinase</keyword>
<evidence type="ECO:0000256" key="19">
    <source>
        <dbReference type="SAM" id="Phobius"/>
    </source>
</evidence>
<dbReference type="PANTHER" id="PTHR27002:SF1050">
    <property type="entry name" value="CYSTEINE-RICH RECEPTOR-LIKE PROTEIN KINASE 5"/>
    <property type="match status" value="1"/>
</dbReference>
<dbReference type="GO" id="GO:0005524">
    <property type="term" value="F:ATP binding"/>
    <property type="evidence" value="ECO:0007669"/>
    <property type="project" value="UniProtKB-UniRule"/>
</dbReference>
<keyword evidence="5 19" id="KW-0812">Transmembrane</keyword>
<feature type="chain" id="PRO_5044773479" description="Cysteine-rich receptor-like protein kinase 10" evidence="20">
    <location>
        <begin position="18"/>
        <end position="710"/>
    </location>
</feature>
<dbReference type="CDD" id="cd23509">
    <property type="entry name" value="Gnk2-like"/>
    <property type="match status" value="2"/>
</dbReference>
<dbReference type="Pfam" id="PF01657">
    <property type="entry name" value="Stress-antifung"/>
    <property type="match status" value="2"/>
</dbReference>
<evidence type="ECO:0000256" key="7">
    <source>
        <dbReference type="ARBA" id="ARBA00022737"/>
    </source>
</evidence>